<dbReference type="NCBIfam" id="NF008864">
    <property type="entry name" value="PRK11895.1"/>
    <property type="match status" value="1"/>
</dbReference>
<evidence type="ECO:0000256" key="8">
    <source>
        <dbReference type="RuleBase" id="RU368092"/>
    </source>
</evidence>
<dbReference type="InterPro" id="IPR002912">
    <property type="entry name" value="ACT_dom"/>
</dbReference>
<dbReference type="PANTHER" id="PTHR30239:SF0">
    <property type="entry name" value="ACETOLACTATE SYNTHASE SMALL SUBUNIT 1, CHLOROPLASTIC"/>
    <property type="match status" value="1"/>
</dbReference>
<comment type="pathway">
    <text evidence="1 8">Amino-acid biosynthesis; L-isoleucine biosynthesis; L-isoleucine from 2-oxobutanoate: step 1/4.</text>
</comment>
<dbReference type="NCBIfam" id="TIGR00119">
    <property type="entry name" value="acolac_sm"/>
    <property type="match status" value="1"/>
</dbReference>
<keyword evidence="5 8" id="KW-0028">Amino-acid biosynthesis</keyword>
<evidence type="ECO:0000259" key="9">
    <source>
        <dbReference type="PROSITE" id="PS51671"/>
    </source>
</evidence>
<comment type="similarity">
    <text evidence="3 8">Belongs to the acetolactate synthase small subunit family.</text>
</comment>
<sequence>MKHTLVALMEDKPGVLNRVVSLFRRRNFNIDSLAVGHTETPSISRMTIVVDSENTLVEQVSKQLYRLIEVLKVSDVTEDPHVARELVLVKVHAPAARRGEISSLAEVFGARIADVAHDSLMLELTASPDKIESFVELVRPFGIKEMVRTGRVAMVRGTPMHAADTYVRVA</sequence>
<dbReference type="PANTHER" id="PTHR30239">
    <property type="entry name" value="ACETOLACTATE SYNTHASE SMALL SUBUNIT"/>
    <property type="match status" value="1"/>
</dbReference>
<gene>
    <name evidence="10" type="ORF">AVDCRST_MAG26-1113</name>
</gene>
<dbReference type="Gene3D" id="3.30.70.260">
    <property type="match status" value="1"/>
</dbReference>
<dbReference type="UniPathway" id="UPA00047">
    <property type="reaction ID" value="UER00055"/>
</dbReference>
<evidence type="ECO:0000256" key="5">
    <source>
        <dbReference type="ARBA" id="ARBA00022605"/>
    </source>
</evidence>
<comment type="subunit">
    <text evidence="4 8">Dimer of large and small chains.</text>
</comment>
<dbReference type="GO" id="GO:1990610">
    <property type="term" value="F:acetolactate synthase regulator activity"/>
    <property type="evidence" value="ECO:0007669"/>
    <property type="project" value="UniProtKB-UniRule"/>
</dbReference>
<dbReference type="InterPro" id="IPR039557">
    <property type="entry name" value="AHAS_ACT"/>
</dbReference>
<protein>
    <recommendedName>
        <fullName evidence="8">Acetolactate synthase small subunit</fullName>
        <shortName evidence="8">AHAS</shortName>
        <shortName evidence="8">ALS</shortName>
        <ecNumber evidence="8">2.2.1.6</ecNumber>
    </recommendedName>
    <alternativeName>
        <fullName evidence="8">Acetohydroxy-acid synthase small subunit</fullName>
    </alternativeName>
</protein>
<evidence type="ECO:0000256" key="1">
    <source>
        <dbReference type="ARBA" id="ARBA00004974"/>
    </source>
</evidence>
<organism evidence="10">
    <name type="scientific">uncultured Chloroflexia bacterium</name>
    <dbReference type="NCBI Taxonomy" id="1672391"/>
    <lineage>
        <taxon>Bacteria</taxon>
        <taxon>Bacillati</taxon>
        <taxon>Chloroflexota</taxon>
        <taxon>Chloroflexia</taxon>
        <taxon>environmental samples</taxon>
    </lineage>
</organism>
<dbReference type="InterPro" id="IPR054480">
    <property type="entry name" value="AHAS_small-like_ACT"/>
</dbReference>
<keyword evidence="6 8" id="KW-0100">Branched-chain amino acid biosynthesis</keyword>
<dbReference type="FunFam" id="3.30.70.1150:FF:000001">
    <property type="entry name" value="Acetolactate synthase small subunit"/>
    <property type="match status" value="1"/>
</dbReference>
<evidence type="ECO:0000313" key="10">
    <source>
        <dbReference type="EMBL" id="CAA9234142.1"/>
    </source>
</evidence>
<dbReference type="EMBL" id="CADCTK010000256">
    <property type="protein sequence ID" value="CAA9234142.1"/>
    <property type="molecule type" value="Genomic_DNA"/>
</dbReference>
<dbReference type="Pfam" id="PF10369">
    <property type="entry name" value="ALS_ss_C"/>
    <property type="match status" value="1"/>
</dbReference>
<dbReference type="GO" id="GO:0009099">
    <property type="term" value="P:L-valine biosynthetic process"/>
    <property type="evidence" value="ECO:0007669"/>
    <property type="project" value="UniProtKB-UniRule"/>
</dbReference>
<dbReference type="GO" id="GO:0009097">
    <property type="term" value="P:isoleucine biosynthetic process"/>
    <property type="evidence" value="ECO:0007669"/>
    <property type="project" value="UniProtKB-UniRule"/>
</dbReference>
<comment type="function">
    <text evidence="8">Catalyzes the conversion of 2 pyruvate molecules into acetolactate in the first common step of the biosynthetic pathway of the branched-amino acids such as leucine, isoleucine, and valine.</text>
</comment>
<dbReference type="FunFam" id="3.30.70.260:FF:000001">
    <property type="entry name" value="Acetolactate synthase, small subunit"/>
    <property type="match status" value="1"/>
</dbReference>
<dbReference type="InterPro" id="IPR019455">
    <property type="entry name" value="Acetolactate_synth_ssu_C"/>
</dbReference>
<evidence type="ECO:0000256" key="4">
    <source>
        <dbReference type="ARBA" id="ARBA00011744"/>
    </source>
</evidence>
<dbReference type="Pfam" id="PF22629">
    <property type="entry name" value="ACT_AHAS_ss"/>
    <property type="match status" value="1"/>
</dbReference>
<comment type="pathway">
    <text evidence="2 8">Amino-acid biosynthesis; L-valine biosynthesis; L-valine from pyruvate: step 1/4.</text>
</comment>
<feature type="domain" description="ACT" evidence="9">
    <location>
        <begin position="4"/>
        <end position="78"/>
    </location>
</feature>
<evidence type="ECO:0000256" key="7">
    <source>
        <dbReference type="ARBA" id="ARBA00048670"/>
    </source>
</evidence>
<proteinExistence type="inferred from homology"/>
<dbReference type="GO" id="GO:0005829">
    <property type="term" value="C:cytosol"/>
    <property type="evidence" value="ECO:0007669"/>
    <property type="project" value="TreeGrafter"/>
</dbReference>
<dbReference type="InterPro" id="IPR004789">
    <property type="entry name" value="Acetalactate_synth_ssu"/>
</dbReference>
<dbReference type="InterPro" id="IPR045865">
    <property type="entry name" value="ACT-like_dom_sf"/>
</dbReference>
<dbReference type="Gene3D" id="3.30.70.1150">
    <property type="entry name" value="ACT-like. Chain A, domain 2"/>
    <property type="match status" value="1"/>
</dbReference>
<dbReference type="InterPro" id="IPR027271">
    <property type="entry name" value="Acetolactate_synth/TF_NikR_C"/>
</dbReference>
<dbReference type="EC" id="2.2.1.6" evidence="8"/>
<reference evidence="10" key="1">
    <citation type="submission" date="2020-02" db="EMBL/GenBank/DDBJ databases">
        <authorList>
            <person name="Meier V. D."/>
        </authorList>
    </citation>
    <scope>NUCLEOTIDE SEQUENCE</scope>
    <source>
        <strain evidence="10">AVDCRST_MAG26</strain>
    </source>
</reference>
<evidence type="ECO:0000256" key="3">
    <source>
        <dbReference type="ARBA" id="ARBA00006341"/>
    </source>
</evidence>
<dbReference type="AlphaFoldDB" id="A0A6J4HVK7"/>
<dbReference type="CDD" id="cd04878">
    <property type="entry name" value="ACT_AHAS"/>
    <property type="match status" value="1"/>
</dbReference>
<evidence type="ECO:0000256" key="2">
    <source>
        <dbReference type="ARBA" id="ARBA00005025"/>
    </source>
</evidence>
<name>A0A6J4HVK7_9CHLR</name>
<comment type="catalytic activity">
    <reaction evidence="7 8">
        <text>2 pyruvate + H(+) = (2S)-2-acetolactate + CO2</text>
        <dbReference type="Rhea" id="RHEA:25249"/>
        <dbReference type="ChEBI" id="CHEBI:15361"/>
        <dbReference type="ChEBI" id="CHEBI:15378"/>
        <dbReference type="ChEBI" id="CHEBI:16526"/>
        <dbReference type="ChEBI" id="CHEBI:58476"/>
        <dbReference type="EC" id="2.2.1.6"/>
    </reaction>
</comment>
<accession>A0A6J4HVK7</accession>
<keyword evidence="8 10" id="KW-0808">Transferase</keyword>
<dbReference type="UniPathway" id="UPA00049">
    <property type="reaction ID" value="UER00059"/>
</dbReference>
<dbReference type="SUPFAM" id="SSF55021">
    <property type="entry name" value="ACT-like"/>
    <property type="match status" value="2"/>
</dbReference>
<evidence type="ECO:0000256" key="6">
    <source>
        <dbReference type="ARBA" id="ARBA00023304"/>
    </source>
</evidence>
<dbReference type="GO" id="GO:0003984">
    <property type="term" value="F:acetolactate synthase activity"/>
    <property type="evidence" value="ECO:0007669"/>
    <property type="project" value="UniProtKB-UniRule"/>
</dbReference>
<dbReference type="PROSITE" id="PS51671">
    <property type="entry name" value="ACT"/>
    <property type="match status" value="1"/>
</dbReference>